<dbReference type="EMBL" id="JAZGQO010000009">
    <property type="protein sequence ID" value="KAK6178276.1"/>
    <property type="molecule type" value="Genomic_DNA"/>
</dbReference>
<dbReference type="Pfam" id="PF05380">
    <property type="entry name" value="Peptidase_A17"/>
    <property type="match status" value="1"/>
</dbReference>
<evidence type="ECO:0000313" key="1">
    <source>
        <dbReference type="EMBL" id="KAK6178276.1"/>
    </source>
</evidence>
<proteinExistence type="predicted"/>
<evidence type="ECO:0000313" key="2">
    <source>
        <dbReference type="Proteomes" id="UP001347796"/>
    </source>
</evidence>
<name>A0AAN8JHF7_PATCE</name>
<protein>
    <submittedName>
        <fullName evidence="1">Uncharacterized protein</fullName>
    </submittedName>
</protein>
<dbReference type="AlphaFoldDB" id="A0AAN8JHF7"/>
<dbReference type="PANTHER" id="PTHR47331">
    <property type="entry name" value="PHD-TYPE DOMAIN-CONTAINING PROTEIN"/>
    <property type="match status" value="1"/>
</dbReference>
<organism evidence="1 2">
    <name type="scientific">Patella caerulea</name>
    <name type="common">Rayed Mediterranean limpet</name>
    <dbReference type="NCBI Taxonomy" id="87958"/>
    <lineage>
        <taxon>Eukaryota</taxon>
        <taxon>Metazoa</taxon>
        <taxon>Spiralia</taxon>
        <taxon>Lophotrochozoa</taxon>
        <taxon>Mollusca</taxon>
        <taxon>Gastropoda</taxon>
        <taxon>Patellogastropoda</taxon>
        <taxon>Patelloidea</taxon>
        <taxon>Patellidae</taxon>
        <taxon>Patella</taxon>
    </lineage>
</organism>
<gene>
    <name evidence="1" type="ORF">SNE40_013080</name>
</gene>
<dbReference type="InterPro" id="IPR008042">
    <property type="entry name" value="Retrotrans_Pao"/>
</dbReference>
<dbReference type="Proteomes" id="UP001347796">
    <property type="component" value="Unassembled WGS sequence"/>
</dbReference>
<keyword evidence="2" id="KW-1185">Reference proteome</keyword>
<reference evidence="1 2" key="1">
    <citation type="submission" date="2024-01" db="EMBL/GenBank/DDBJ databases">
        <title>The genome of the rayed Mediterranean limpet Patella caerulea (Linnaeus, 1758).</title>
        <authorList>
            <person name="Anh-Thu Weber A."/>
            <person name="Halstead-Nussloch G."/>
        </authorList>
    </citation>
    <scope>NUCLEOTIDE SEQUENCE [LARGE SCALE GENOMIC DNA]</scope>
    <source>
        <strain evidence="1">AATW-2023a</strain>
        <tissue evidence="1">Whole specimen</tissue>
    </source>
</reference>
<accession>A0AAN8JHF7</accession>
<sequence>MSIPRLELMGAVLGPKLGIAIIRNLEVTLNSFAFWLDSMNVLWWIRGHSHKSKPFVANRVDFIQNSTEPSPWVYISTKSNPSDILTKGLDISKLVNENRWWHGPEFLCLNEKLWPDNKVLQLVGKDGSEVKKKTILNTYTCTYNQDGGS</sequence>
<comment type="caution">
    <text evidence="1">The sequence shown here is derived from an EMBL/GenBank/DDBJ whole genome shotgun (WGS) entry which is preliminary data.</text>
</comment>